<dbReference type="Gene3D" id="1.20.120.160">
    <property type="entry name" value="HPT domain"/>
    <property type="match status" value="1"/>
</dbReference>
<name>A0ABY3CHP2_9GAMM</name>
<organism evidence="4 5">
    <name type="scientific">Candidatus Methylobacter oryzae</name>
    <dbReference type="NCBI Taxonomy" id="2497749"/>
    <lineage>
        <taxon>Bacteria</taxon>
        <taxon>Pseudomonadati</taxon>
        <taxon>Pseudomonadota</taxon>
        <taxon>Gammaproteobacteria</taxon>
        <taxon>Methylococcales</taxon>
        <taxon>Methylococcaceae</taxon>
        <taxon>Methylobacter</taxon>
    </lineage>
</organism>
<proteinExistence type="predicted"/>
<dbReference type="InterPro" id="IPR036641">
    <property type="entry name" value="HPT_dom_sf"/>
</dbReference>
<comment type="caution">
    <text evidence="4">The sequence shown here is derived from an EMBL/GenBank/DDBJ whole genome shotgun (WGS) entry which is preliminary data.</text>
</comment>
<evidence type="ECO:0000313" key="4">
    <source>
        <dbReference type="EMBL" id="TRX03635.1"/>
    </source>
</evidence>
<keyword evidence="1" id="KW-0902">Two-component regulatory system</keyword>
<feature type="domain" description="HPt" evidence="3">
    <location>
        <begin position="62"/>
        <end position="152"/>
    </location>
</feature>
<evidence type="ECO:0000256" key="2">
    <source>
        <dbReference type="PROSITE-ProRule" id="PRU00110"/>
    </source>
</evidence>
<keyword evidence="2" id="KW-0597">Phosphoprotein</keyword>
<keyword evidence="5" id="KW-1185">Reference proteome</keyword>
<dbReference type="Proteomes" id="UP000733744">
    <property type="component" value="Unassembled WGS sequence"/>
</dbReference>
<dbReference type="SUPFAM" id="SSF47226">
    <property type="entry name" value="Histidine-containing phosphotransfer domain, HPT domain"/>
    <property type="match status" value="1"/>
</dbReference>
<accession>A0ABY3CHP2</accession>
<feature type="modified residue" description="Phosphohistidine" evidence="2">
    <location>
        <position position="101"/>
    </location>
</feature>
<dbReference type="PROSITE" id="PS50894">
    <property type="entry name" value="HPT"/>
    <property type="match status" value="1"/>
</dbReference>
<sequence length="244" mass="26831">MNDFIAKPINPKKLMWTLVKWIQPSLPASPEPAGPAPRAEQLTMAELPGFDLRNLLEMIGHNQELAIRLLLTFSDNCRGLPEEIEALIAVKDWAAAQERVHKLKGAAGTIGAMALHAASEALEAELKQGGVALSLEHFRAVAEQTLAALAALSRPEEVLPDNGGDRDALNLAAAGLDQRLQDNDFIPDALLGTLKPHLSIEQLELFARLRRQISDLHYDQARRTLRQLAELPDIQEIQDDVSDQ</sequence>
<reference evidence="4 5" key="1">
    <citation type="journal article" date="2019" name="Antonie Van Leeuwenhoek">
        <title>Description of 'Ca. Methylobacter oryzae' KRF1, a novel species from the environmentally important Methylobacter clade 2.</title>
        <authorList>
            <person name="Khatri K."/>
            <person name="Mohite J.A."/>
            <person name="Pandit P.S."/>
            <person name="Bahulikar R."/>
            <person name="Rahalkar M.C."/>
        </authorList>
    </citation>
    <scope>NUCLEOTIDE SEQUENCE [LARGE SCALE GENOMIC DNA]</scope>
    <source>
        <strain evidence="4 5">KRF1</strain>
    </source>
</reference>
<protein>
    <submittedName>
        <fullName evidence="4">Hpt domain-containing protein</fullName>
    </submittedName>
</protein>
<gene>
    <name evidence="4" type="ORF">EKO24_000635</name>
</gene>
<dbReference type="Pfam" id="PF01627">
    <property type="entry name" value="Hpt"/>
    <property type="match status" value="1"/>
</dbReference>
<dbReference type="EMBL" id="RYFG02000005">
    <property type="protein sequence ID" value="TRX03635.1"/>
    <property type="molecule type" value="Genomic_DNA"/>
</dbReference>
<dbReference type="InterPro" id="IPR008207">
    <property type="entry name" value="Sig_transdc_His_kin_Hpt_dom"/>
</dbReference>
<evidence type="ECO:0000256" key="1">
    <source>
        <dbReference type="ARBA" id="ARBA00023012"/>
    </source>
</evidence>
<evidence type="ECO:0000313" key="5">
    <source>
        <dbReference type="Proteomes" id="UP000733744"/>
    </source>
</evidence>
<dbReference type="RefSeq" id="WP_143733131.1">
    <property type="nucleotide sequence ID" value="NZ_RYFG02000005.1"/>
</dbReference>
<evidence type="ECO:0000259" key="3">
    <source>
        <dbReference type="PROSITE" id="PS50894"/>
    </source>
</evidence>